<evidence type="ECO:0000259" key="2">
    <source>
        <dbReference type="PROSITE" id="PS50113"/>
    </source>
</evidence>
<dbReference type="InterPro" id="IPR000160">
    <property type="entry name" value="GGDEF_dom"/>
</dbReference>
<dbReference type="Gene3D" id="3.30.70.270">
    <property type="match status" value="1"/>
</dbReference>
<dbReference type="SUPFAM" id="SSF55073">
    <property type="entry name" value="Nucleotide cyclase"/>
    <property type="match status" value="1"/>
</dbReference>
<dbReference type="Pfam" id="PF13426">
    <property type="entry name" value="PAS_9"/>
    <property type="match status" value="2"/>
</dbReference>
<dbReference type="PANTHER" id="PTHR44757">
    <property type="entry name" value="DIGUANYLATE CYCLASE DGCP"/>
    <property type="match status" value="1"/>
</dbReference>
<dbReference type="EMBL" id="JACIGI010000006">
    <property type="protein sequence ID" value="MBB4285349.1"/>
    <property type="molecule type" value="Genomic_DNA"/>
</dbReference>
<dbReference type="InterPro" id="IPR000700">
    <property type="entry name" value="PAS-assoc_C"/>
</dbReference>
<dbReference type="InterPro" id="IPR013767">
    <property type="entry name" value="PAS_fold"/>
</dbReference>
<dbReference type="InterPro" id="IPR013656">
    <property type="entry name" value="PAS_4"/>
</dbReference>
<keyword evidence="5" id="KW-1185">Reference proteome</keyword>
<feature type="domain" description="PAS" evidence="1">
    <location>
        <begin position="508"/>
        <end position="556"/>
    </location>
</feature>
<dbReference type="GO" id="GO:0003824">
    <property type="term" value="F:catalytic activity"/>
    <property type="evidence" value="ECO:0007669"/>
    <property type="project" value="UniProtKB-ARBA"/>
</dbReference>
<sequence>MASLVPDMLCLCDADDHVVEMNPAGLALLGAVSGEAVQGQPFARFIHRDFEPLAVLGLEALADEPEGLSLILCGLDGGAREVHVRARRVAALAPGGPPGLLLHARDVTAQIRAVEGLLASEARFRSLVERAFSFVCVLRDGRVAYMNGAGRRLLRLGESESIIGRSFATLLHADYAGVLDLGLEALTAEPDLLPVRMLAADGAVLDVEARFVGFGGEGAGTVMVEARDITDRKRAAQALRDREQRLKGILDSVSEAIVTTDGAGIIQSFNPAAQRLFGYAADEIVGRRVADLVPDEHVAVHEAHFRAPVAGCPGRALGVTQELEGRRKDGSRVPIEIGVTRLNLGGGVLITGIIRDITERRRREEAERRYTEDLEAQVQARTREVRRLGRRTELILKSAGDGIIGVDEAGVVTFANPQAERLLGVGAAAMRGRALESVFHVRDRDGGPPAGVAALLAGDAAETQGETTVLRQSGPDLVAEYAVAPITDDGRCAGAVVMLRDVTARKEFEQRLRLAFTVFRTTAEAIVVCDPGHAVTMVNPAFTQITGHAERDVIGRPVSDVLFDRPDRFTAMVGDVFGRAGTWSDEFWHRRADGSALAVRLVATAVRDDQGEVRNSALVVSDITQRKRDEERIHYQAHHDPLTGLANRTMFMDVLARAVHDSNQSGCGLALMFLDLDGFKSVNDTLGHDAGDLLLKGAAQRIAGAARQGDTVARLGGDEFTVLLPGVAEADTAARVAARILRTVSAPYGLKGQEARISTSIGVAMAPGDGTDAETLLRHADAAMYGAKAGGKGTVHFHGAGAGPHPDTARGDAARDV</sequence>
<evidence type="ECO:0000313" key="5">
    <source>
        <dbReference type="Proteomes" id="UP000555728"/>
    </source>
</evidence>
<evidence type="ECO:0000313" key="4">
    <source>
        <dbReference type="EMBL" id="MBB4285349.1"/>
    </source>
</evidence>
<dbReference type="InterPro" id="IPR000014">
    <property type="entry name" value="PAS"/>
</dbReference>
<dbReference type="Pfam" id="PF00989">
    <property type="entry name" value="PAS"/>
    <property type="match status" value="1"/>
</dbReference>
<comment type="caution">
    <text evidence="4">The sequence shown here is derived from an EMBL/GenBank/DDBJ whole genome shotgun (WGS) entry which is preliminary data.</text>
</comment>
<feature type="domain" description="PAC" evidence="2">
    <location>
        <begin position="583"/>
        <end position="635"/>
    </location>
</feature>
<dbReference type="PROSITE" id="PS50887">
    <property type="entry name" value="GGDEF"/>
    <property type="match status" value="1"/>
</dbReference>
<dbReference type="GO" id="GO:0006355">
    <property type="term" value="P:regulation of DNA-templated transcription"/>
    <property type="evidence" value="ECO:0007669"/>
    <property type="project" value="InterPro"/>
</dbReference>
<feature type="domain" description="PAS" evidence="1">
    <location>
        <begin position="242"/>
        <end position="296"/>
    </location>
</feature>
<dbReference type="NCBIfam" id="TIGR00254">
    <property type="entry name" value="GGDEF"/>
    <property type="match status" value="1"/>
</dbReference>
<proteinExistence type="predicted"/>
<dbReference type="Pfam" id="PF08448">
    <property type="entry name" value="PAS_4"/>
    <property type="match status" value="2"/>
</dbReference>
<dbReference type="SMART" id="SM00091">
    <property type="entry name" value="PAS"/>
    <property type="match status" value="5"/>
</dbReference>
<feature type="domain" description="PAS" evidence="1">
    <location>
        <begin position="388"/>
        <end position="445"/>
    </location>
</feature>
<dbReference type="Pfam" id="PF00990">
    <property type="entry name" value="GGDEF"/>
    <property type="match status" value="1"/>
</dbReference>
<feature type="domain" description="PAC" evidence="2">
    <location>
        <begin position="463"/>
        <end position="514"/>
    </location>
</feature>
<evidence type="ECO:0000259" key="3">
    <source>
        <dbReference type="PROSITE" id="PS50887"/>
    </source>
</evidence>
<evidence type="ECO:0000259" key="1">
    <source>
        <dbReference type="PROSITE" id="PS50112"/>
    </source>
</evidence>
<dbReference type="SMART" id="SM00086">
    <property type="entry name" value="PAC"/>
    <property type="match status" value="5"/>
</dbReference>
<dbReference type="NCBIfam" id="TIGR00229">
    <property type="entry name" value="sensory_box"/>
    <property type="match status" value="4"/>
</dbReference>
<dbReference type="SUPFAM" id="SSF55785">
    <property type="entry name" value="PYP-like sensor domain (PAS domain)"/>
    <property type="match status" value="5"/>
</dbReference>
<dbReference type="PROSITE" id="PS50113">
    <property type="entry name" value="PAC"/>
    <property type="match status" value="3"/>
</dbReference>
<dbReference type="InterPro" id="IPR035965">
    <property type="entry name" value="PAS-like_dom_sf"/>
</dbReference>
<dbReference type="CDD" id="cd00130">
    <property type="entry name" value="PAS"/>
    <property type="match status" value="5"/>
</dbReference>
<gene>
    <name evidence="4" type="ORF">GGD88_001066</name>
</gene>
<organism evidence="4 5">
    <name type="scientific">Roseospira goensis</name>
    <dbReference type="NCBI Taxonomy" id="391922"/>
    <lineage>
        <taxon>Bacteria</taxon>
        <taxon>Pseudomonadati</taxon>
        <taxon>Pseudomonadota</taxon>
        <taxon>Alphaproteobacteria</taxon>
        <taxon>Rhodospirillales</taxon>
        <taxon>Rhodospirillaceae</taxon>
        <taxon>Roseospira</taxon>
    </lineage>
</organism>
<reference evidence="4 5" key="1">
    <citation type="submission" date="2020-08" db="EMBL/GenBank/DDBJ databases">
        <title>Genome sequencing of Purple Non-Sulfur Bacteria from various extreme environments.</title>
        <authorList>
            <person name="Mayer M."/>
        </authorList>
    </citation>
    <scope>NUCLEOTIDE SEQUENCE [LARGE SCALE GENOMIC DNA]</scope>
    <source>
        <strain evidence="4 5">JA135</strain>
    </source>
</reference>
<accession>A0A7W6RY21</accession>
<dbReference type="PROSITE" id="PS50112">
    <property type="entry name" value="PAS"/>
    <property type="match status" value="3"/>
</dbReference>
<dbReference type="Gene3D" id="3.30.450.20">
    <property type="entry name" value="PAS domain"/>
    <property type="match status" value="5"/>
</dbReference>
<dbReference type="Proteomes" id="UP000555728">
    <property type="component" value="Unassembled WGS sequence"/>
</dbReference>
<dbReference type="AlphaFoldDB" id="A0A7W6RY21"/>
<dbReference type="InterPro" id="IPR052155">
    <property type="entry name" value="Biofilm_reg_signaling"/>
</dbReference>
<dbReference type="FunFam" id="3.30.70.270:FF:000001">
    <property type="entry name" value="Diguanylate cyclase domain protein"/>
    <property type="match status" value="1"/>
</dbReference>
<dbReference type="PANTHER" id="PTHR44757:SF2">
    <property type="entry name" value="BIOFILM ARCHITECTURE MAINTENANCE PROTEIN MBAA"/>
    <property type="match status" value="1"/>
</dbReference>
<dbReference type="SMART" id="SM00267">
    <property type="entry name" value="GGDEF"/>
    <property type="match status" value="1"/>
</dbReference>
<protein>
    <submittedName>
        <fullName evidence="4">Diguanylate cyclase (GGDEF)-like protein/PAS domain S-box-containing protein</fullName>
    </submittedName>
</protein>
<dbReference type="RefSeq" id="WP_184432449.1">
    <property type="nucleotide sequence ID" value="NZ_JACIGI010000006.1"/>
</dbReference>
<feature type="domain" description="GGDEF" evidence="3">
    <location>
        <begin position="667"/>
        <end position="800"/>
    </location>
</feature>
<dbReference type="CDD" id="cd01949">
    <property type="entry name" value="GGDEF"/>
    <property type="match status" value="1"/>
</dbReference>
<dbReference type="InterPro" id="IPR001610">
    <property type="entry name" value="PAC"/>
</dbReference>
<dbReference type="InterPro" id="IPR043128">
    <property type="entry name" value="Rev_trsase/Diguanyl_cyclase"/>
</dbReference>
<feature type="domain" description="PAC" evidence="2">
    <location>
        <begin position="319"/>
        <end position="369"/>
    </location>
</feature>
<dbReference type="InterPro" id="IPR029787">
    <property type="entry name" value="Nucleotide_cyclase"/>
</dbReference>
<name>A0A7W6RY21_9PROT</name>